<protein>
    <submittedName>
        <fullName evidence="9">Multiple sugar transport system permease protein</fullName>
    </submittedName>
</protein>
<dbReference type="EMBL" id="FQVI01000003">
    <property type="protein sequence ID" value="SHE60035.1"/>
    <property type="molecule type" value="Genomic_DNA"/>
</dbReference>
<feature type="transmembrane region" description="Helical" evidence="7">
    <location>
        <begin position="244"/>
        <end position="265"/>
    </location>
</feature>
<keyword evidence="3" id="KW-1003">Cell membrane</keyword>
<keyword evidence="9" id="KW-0762">Sugar transport</keyword>
<dbReference type="STRING" id="1122155.SAMN02745158_00976"/>
<dbReference type="CDD" id="cd06261">
    <property type="entry name" value="TM_PBP2"/>
    <property type="match status" value="1"/>
</dbReference>
<evidence type="ECO:0000256" key="7">
    <source>
        <dbReference type="RuleBase" id="RU363032"/>
    </source>
</evidence>
<keyword evidence="5 7" id="KW-1133">Transmembrane helix</keyword>
<dbReference type="SUPFAM" id="SSF161098">
    <property type="entry name" value="MetI-like"/>
    <property type="match status" value="1"/>
</dbReference>
<comment type="similarity">
    <text evidence="7">Belongs to the binding-protein-dependent transport system permease family.</text>
</comment>
<comment type="subcellular location">
    <subcellularLocation>
        <location evidence="1 7">Cell membrane</location>
        <topology evidence="1 7">Multi-pass membrane protein</topology>
    </subcellularLocation>
</comment>
<dbReference type="Gene3D" id="1.10.3720.10">
    <property type="entry name" value="MetI-like"/>
    <property type="match status" value="1"/>
</dbReference>
<feature type="transmembrane region" description="Helical" evidence="7">
    <location>
        <begin position="109"/>
        <end position="130"/>
    </location>
</feature>
<feature type="transmembrane region" description="Helical" evidence="7">
    <location>
        <begin position="186"/>
        <end position="208"/>
    </location>
</feature>
<keyword evidence="6 7" id="KW-0472">Membrane</keyword>
<dbReference type="InterPro" id="IPR050901">
    <property type="entry name" value="BP-dep_ABC_trans_perm"/>
</dbReference>
<dbReference type="GO" id="GO:0005886">
    <property type="term" value="C:plasma membrane"/>
    <property type="evidence" value="ECO:0007669"/>
    <property type="project" value="UniProtKB-SubCell"/>
</dbReference>
<feature type="transmembrane region" description="Helical" evidence="7">
    <location>
        <begin position="142"/>
        <end position="165"/>
    </location>
</feature>
<evidence type="ECO:0000256" key="1">
    <source>
        <dbReference type="ARBA" id="ARBA00004651"/>
    </source>
</evidence>
<dbReference type="Pfam" id="PF00528">
    <property type="entry name" value="BPD_transp_1"/>
    <property type="match status" value="1"/>
</dbReference>
<evidence type="ECO:0000256" key="5">
    <source>
        <dbReference type="ARBA" id="ARBA00022989"/>
    </source>
</evidence>
<evidence type="ECO:0000256" key="4">
    <source>
        <dbReference type="ARBA" id="ARBA00022692"/>
    </source>
</evidence>
<sequence length="280" mass="31286">MNKKTKKGLRKFFGCYLPILLFTAFIIFPFYWFLCTSLKEEGSIMELPIRYLPTPFTLDNYKNMLASMGFDKYFVNSLIVSVVTTVIIMIVSIWGGFAISRYKFRGKKLTFFMLLITQMLPGVVILIPLFTIFNKLGLINNLWSLIITNTTVNLPFCMIMMSGFFSGIPATLEEAAQIDGCSIWKAIFKIVVPSIMPGVVSSSAFAFVNSWNEFVYALNFINDSSKFTLPVGLSMMKGEFTVNYGGLAAGTIVALIPVLLIFCYIQKYLVEGMSAGAVKG</sequence>
<organism evidence="9 10">
    <name type="scientific">Lactonifactor longoviformis DSM 17459</name>
    <dbReference type="NCBI Taxonomy" id="1122155"/>
    <lineage>
        <taxon>Bacteria</taxon>
        <taxon>Bacillati</taxon>
        <taxon>Bacillota</taxon>
        <taxon>Clostridia</taxon>
        <taxon>Eubacteriales</taxon>
        <taxon>Clostridiaceae</taxon>
        <taxon>Lactonifactor</taxon>
    </lineage>
</organism>
<feature type="transmembrane region" description="Helical" evidence="7">
    <location>
        <begin position="73"/>
        <end position="97"/>
    </location>
</feature>
<keyword evidence="10" id="KW-1185">Reference proteome</keyword>
<gene>
    <name evidence="9" type="ORF">SAMN02745158_00976</name>
</gene>
<keyword evidence="2 7" id="KW-0813">Transport</keyword>
<accession>A0A1M4UTN5</accession>
<feature type="transmembrane region" description="Helical" evidence="7">
    <location>
        <begin position="12"/>
        <end position="34"/>
    </location>
</feature>
<dbReference type="PANTHER" id="PTHR32243:SF18">
    <property type="entry name" value="INNER MEMBRANE ABC TRANSPORTER PERMEASE PROTEIN YCJP"/>
    <property type="match status" value="1"/>
</dbReference>
<dbReference type="InterPro" id="IPR000515">
    <property type="entry name" value="MetI-like"/>
</dbReference>
<evidence type="ECO:0000259" key="8">
    <source>
        <dbReference type="PROSITE" id="PS50928"/>
    </source>
</evidence>
<evidence type="ECO:0000313" key="9">
    <source>
        <dbReference type="EMBL" id="SHE60035.1"/>
    </source>
</evidence>
<dbReference type="GO" id="GO:0055085">
    <property type="term" value="P:transmembrane transport"/>
    <property type="evidence" value="ECO:0007669"/>
    <property type="project" value="InterPro"/>
</dbReference>
<name>A0A1M4UTN5_9CLOT</name>
<keyword evidence="4 7" id="KW-0812">Transmembrane</keyword>
<dbReference type="OrthoDB" id="156617at2"/>
<dbReference type="Proteomes" id="UP000184245">
    <property type="component" value="Unassembled WGS sequence"/>
</dbReference>
<evidence type="ECO:0000313" key="10">
    <source>
        <dbReference type="Proteomes" id="UP000184245"/>
    </source>
</evidence>
<evidence type="ECO:0000256" key="6">
    <source>
        <dbReference type="ARBA" id="ARBA00023136"/>
    </source>
</evidence>
<proteinExistence type="inferred from homology"/>
<dbReference type="PROSITE" id="PS50928">
    <property type="entry name" value="ABC_TM1"/>
    <property type="match status" value="1"/>
</dbReference>
<evidence type="ECO:0000256" key="3">
    <source>
        <dbReference type="ARBA" id="ARBA00022475"/>
    </source>
</evidence>
<dbReference type="InterPro" id="IPR035906">
    <property type="entry name" value="MetI-like_sf"/>
</dbReference>
<dbReference type="AlphaFoldDB" id="A0A1M4UTN5"/>
<dbReference type="PANTHER" id="PTHR32243">
    <property type="entry name" value="MALTOSE TRANSPORT SYSTEM PERMEASE-RELATED"/>
    <property type="match status" value="1"/>
</dbReference>
<feature type="domain" description="ABC transmembrane type-1" evidence="8">
    <location>
        <begin position="74"/>
        <end position="265"/>
    </location>
</feature>
<dbReference type="RefSeq" id="WP_072849489.1">
    <property type="nucleotide sequence ID" value="NZ_FQVI01000003.1"/>
</dbReference>
<evidence type="ECO:0000256" key="2">
    <source>
        <dbReference type="ARBA" id="ARBA00022448"/>
    </source>
</evidence>
<reference evidence="9 10" key="1">
    <citation type="submission" date="2016-11" db="EMBL/GenBank/DDBJ databases">
        <authorList>
            <person name="Jaros S."/>
            <person name="Januszkiewicz K."/>
            <person name="Wedrychowicz H."/>
        </authorList>
    </citation>
    <scope>NUCLEOTIDE SEQUENCE [LARGE SCALE GENOMIC DNA]</scope>
    <source>
        <strain evidence="9 10">DSM 17459</strain>
    </source>
</reference>